<keyword evidence="3" id="KW-1185">Reference proteome</keyword>
<dbReference type="EMBL" id="FMTL01000002">
    <property type="protein sequence ID" value="SCW65437.1"/>
    <property type="molecule type" value="Genomic_DNA"/>
</dbReference>
<evidence type="ECO:0000313" key="3">
    <source>
        <dbReference type="Proteomes" id="UP000242418"/>
    </source>
</evidence>
<organism evidence="2 3">
    <name type="scientific">Pseudomonas peli</name>
    <dbReference type="NCBI Taxonomy" id="592361"/>
    <lineage>
        <taxon>Bacteria</taxon>
        <taxon>Pseudomonadati</taxon>
        <taxon>Pseudomonadota</taxon>
        <taxon>Gammaproteobacteria</taxon>
        <taxon>Pseudomonadales</taxon>
        <taxon>Pseudomonadaceae</taxon>
        <taxon>Pseudomonas</taxon>
    </lineage>
</organism>
<feature type="region of interest" description="Disordered" evidence="1">
    <location>
        <begin position="131"/>
        <end position="155"/>
    </location>
</feature>
<proteinExistence type="predicted"/>
<protein>
    <submittedName>
        <fullName evidence="2">Uncharacterized protein</fullName>
    </submittedName>
</protein>
<dbReference type="AlphaFoldDB" id="A0AB37ZB55"/>
<comment type="caution">
    <text evidence="2">The sequence shown here is derived from an EMBL/GenBank/DDBJ whole genome shotgun (WGS) entry which is preliminary data.</text>
</comment>
<dbReference type="Proteomes" id="UP000242418">
    <property type="component" value="Unassembled WGS sequence"/>
</dbReference>
<name>A0AB37ZB55_9PSED</name>
<accession>A0AB37ZB55</accession>
<reference evidence="2 3" key="1">
    <citation type="submission" date="2016-10" db="EMBL/GenBank/DDBJ databases">
        <authorList>
            <person name="Varghese N."/>
            <person name="Submissions S."/>
        </authorList>
    </citation>
    <scope>NUCLEOTIDE SEQUENCE [LARGE SCALE GENOMIC DNA]</scope>
    <source>
        <strain evidence="2 3">DSM 17833</strain>
    </source>
</reference>
<gene>
    <name evidence="2" type="ORF">SAMN05216370_2508</name>
</gene>
<sequence>MRAFRELCAGIEAHNSTLVMVHAAGPGSSELSRKVRFKAVYLEQKNNAQRSAADTTEHTKTHTLTVPASMIQEKLGHLYVPRWFLLKQLSKWYKKSAPVRIAGSWDGEDRLWSAVFKPMLEEIERLQLASEESEQRQQLETDQQQDSDKTTTPVKNIKNQVVKTSVKARRKPQAALLTLQVPTVEWDGWVDLKTQWGKQKVKKTFSAENCVLRFSKSRIYIELPDGKVLIKLASNVRYESPQNL</sequence>
<evidence type="ECO:0000256" key="1">
    <source>
        <dbReference type="SAM" id="MobiDB-lite"/>
    </source>
</evidence>
<evidence type="ECO:0000313" key="2">
    <source>
        <dbReference type="EMBL" id="SCW65437.1"/>
    </source>
</evidence>